<dbReference type="Gramene" id="Pp3c26_12650V3.1">
    <property type="protein sequence ID" value="PAC:32917636.CDS.1"/>
    <property type="gene ID" value="Pp3c26_12650"/>
</dbReference>
<name>A0A2K1ICT5_PHYPA</name>
<accession>A0A2K1ICT5</accession>
<organism evidence="1">
    <name type="scientific">Physcomitrium patens</name>
    <name type="common">Spreading-leaved earth moss</name>
    <name type="synonym">Physcomitrella patens</name>
    <dbReference type="NCBI Taxonomy" id="3218"/>
    <lineage>
        <taxon>Eukaryota</taxon>
        <taxon>Viridiplantae</taxon>
        <taxon>Streptophyta</taxon>
        <taxon>Embryophyta</taxon>
        <taxon>Bryophyta</taxon>
        <taxon>Bryophytina</taxon>
        <taxon>Bryopsida</taxon>
        <taxon>Funariidae</taxon>
        <taxon>Funariales</taxon>
        <taxon>Funariaceae</taxon>
        <taxon>Physcomitrium</taxon>
    </lineage>
</organism>
<proteinExistence type="predicted"/>
<gene>
    <name evidence="1" type="ORF">PHYPA_030573</name>
</gene>
<protein>
    <submittedName>
        <fullName evidence="1 2">Uncharacterized protein</fullName>
    </submittedName>
</protein>
<dbReference type="EMBL" id="ABEU02000026">
    <property type="protein sequence ID" value="PNR27092.1"/>
    <property type="molecule type" value="Genomic_DNA"/>
</dbReference>
<dbReference type="PaxDb" id="3218-PP1S6_341V6.1"/>
<dbReference type="Proteomes" id="UP000006727">
    <property type="component" value="Chromosome 26"/>
</dbReference>
<evidence type="ECO:0000313" key="2">
    <source>
        <dbReference type="EnsemblPlants" id="PAC:32917636.CDS.1"/>
    </source>
</evidence>
<dbReference type="InParanoid" id="A0A2K1ICT5"/>
<dbReference type="EnsemblPlants" id="Pp3c26_12650V3.1">
    <property type="protein sequence ID" value="PAC:32917636.CDS.1"/>
    <property type="gene ID" value="Pp3c26_12650"/>
</dbReference>
<keyword evidence="3" id="KW-1185">Reference proteome</keyword>
<reference evidence="2" key="3">
    <citation type="submission" date="2020-12" db="UniProtKB">
        <authorList>
            <consortium name="EnsemblPlants"/>
        </authorList>
    </citation>
    <scope>IDENTIFICATION</scope>
</reference>
<evidence type="ECO:0000313" key="1">
    <source>
        <dbReference type="EMBL" id="PNR27092.1"/>
    </source>
</evidence>
<reference evidence="1 3" key="1">
    <citation type="journal article" date="2008" name="Science">
        <title>The Physcomitrella genome reveals evolutionary insights into the conquest of land by plants.</title>
        <authorList>
            <person name="Rensing S."/>
            <person name="Lang D."/>
            <person name="Zimmer A."/>
            <person name="Terry A."/>
            <person name="Salamov A."/>
            <person name="Shapiro H."/>
            <person name="Nishiyama T."/>
            <person name="Perroud P.-F."/>
            <person name="Lindquist E."/>
            <person name="Kamisugi Y."/>
            <person name="Tanahashi T."/>
            <person name="Sakakibara K."/>
            <person name="Fujita T."/>
            <person name="Oishi K."/>
            <person name="Shin-I T."/>
            <person name="Kuroki Y."/>
            <person name="Toyoda A."/>
            <person name="Suzuki Y."/>
            <person name="Hashimoto A."/>
            <person name="Yamaguchi K."/>
            <person name="Sugano A."/>
            <person name="Kohara Y."/>
            <person name="Fujiyama A."/>
            <person name="Anterola A."/>
            <person name="Aoki S."/>
            <person name="Ashton N."/>
            <person name="Barbazuk W.B."/>
            <person name="Barker E."/>
            <person name="Bennetzen J."/>
            <person name="Bezanilla M."/>
            <person name="Blankenship R."/>
            <person name="Cho S.H."/>
            <person name="Dutcher S."/>
            <person name="Estelle M."/>
            <person name="Fawcett J.A."/>
            <person name="Gundlach H."/>
            <person name="Hanada K."/>
            <person name="Heyl A."/>
            <person name="Hicks K.A."/>
            <person name="Hugh J."/>
            <person name="Lohr M."/>
            <person name="Mayer K."/>
            <person name="Melkozernov A."/>
            <person name="Murata T."/>
            <person name="Nelson D."/>
            <person name="Pils B."/>
            <person name="Prigge M."/>
            <person name="Reiss B."/>
            <person name="Renner T."/>
            <person name="Rombauts S."/>
            <person name="Rushton P."/>
            <person name="Sanderfoot A."/>
            <person name="Schween G."/>
            <person name="Shiu S.-H."/>
            <person name="Stueber K."/>
            <person name="Theodoulou F.L."/>
            <person name="Tu H."/>
            <person name="Van de Peer Y."/>
            <person name="Verrier P.J."/>
            <person name="Waters E."/>
            <person name="Wood A."/>
            <person name="Yang L."/>
            <person name="Cove D."/>
            <person name="Cuming A."/>
            <person name="Hasebe M."/>
            <person name="Lucas S."/>
            <person name="Mishler D.B."/>
            <person name="Reski R."/>
            <person name="Grigoriev I."/>
            <person name="Quatrano R.S."/>
            <person name="Boore J.L."/>
        </authorList>
    </citation>
    <scope>NUCLEOTIDE SEQUENCE [LARGE SCALE GENOMIC DNA]</scope>
    <source>
        <strain evidence="2 3">cv. Gransden 2004</strain>
    </source>
</reference>
<sequence>MPHILRGVAPHSLRPTKFRVGGFCTQSHRGDPLMSHLLRAYIDFSSSTFEVLVPSLQFVTQGVMRYATNGFT</sequence>
<dbReference type="AlphaFoldDB" id="A0A2K1ICT5"/>
<evidence type="ECO:0000313" key="3">
    <source>
        <dbReference type="Proteomes" id="UP000006727"/>
    </source>
</evidence>
<reference evidence="1 3" key="2">
    <citation type="journal article" date="2018" name="Plant J.">
        <title>The Physcomitrella patens chromosome-scale assembly reveals moss genome structure and evolution.</title>
        <authorList>
            <person name="Lang D."/>
            <person name="Ullrich K.K."/>
            <person name="Murat F."/>
            <person name="Fuchs J."/>
            <person name="Jenkins J."/>
            <person name="Haas F.B."/>
            <person name="Piednoel M."/>
            <person name="Gundlach H."/>
            <person name="Van Bel M."/>
            <person name="Meyberg R."/>
            <person name="Vives C."/>
            <person name="Morata J."/>
            <person name="Symeonidi A."/>
            <person name="Hiss M."/>
            <person name="Muchero W."/>
            <person name="Kamisugi Y."/>
            <person name="Saleh O."/>
            <person name="Blanc G."/>
            <person name="Decker E.L."/>
            <person name="van Gessel N."/>
            <person name="Grimwood J."/>
            <person name="Hayes R.D."/>
            <person name="Graham S.W."/>
            <person name="Gunter L.E."/>
            <person name="McDaniel S.F."/>
            <person name="Hoernstein S.N.W."/>
            <person name="Larsson A."/>
            <person name="Li F.W."/>
            <person name="Perroud P.F."/>
            <person name="Phillips J."/>
            <person name="Ranjan P."/>
            <person name="Rokshar D.S."/>
            <person name="Rothfels C.J."/>
            <person name="Schneider L."/>
            <person name="Shu S."/>
            <person name="Stevenson D.W."/>
            <person name="Thummler F."/>
            <person name="Tillich M."/>
            <person name="Villarreal Aguilar J.C."/>
            <person name="Widiez T."/>
            <person name="Wong G.K."/>
            <person name="Wymore A."/>
            <person name="Zhang Y."/>
            <person name="Zimmer A.D."/>
            <person name="Quatrano R.S."/>
            <person name="Mayer K.F.X."/>
            <person name="Goodstein D."/>
            <person name="Casacuberta J.M."/>
            <person name="Vandepoele K."/>
            <person name="Reski R."/>
            <person name="Cuming A.C."/>
            <person name="Tuskan G.A."/>
            <person name="Maumus F."/>
            <person name="Salse J."/>
            <person name="Schmutz J."/>
            <person name="Rensing S.A."/>
        </authorList>
    </citation>
    <scope>NUCLEOTIDE SEQUENCE [LARGE SCALE GENOMIC DNA]</scope>
    <source>
        <strain evidence="2 3">cv. Gransden 2004</strain>
    </source>
</reference>